<evidence type="ECO:0000256" key="11">
    <source>
        <dbReference type="SAM" id="Phobius"/>
    </source>
</evidence>
<dbReference type="InterPro" id="IPR001828">
    <property type="entry name" value="ANF_lig-bd_rcpt"/>
</dbReference>
<dbReference type="Pfam" id="PF01094">
    <property type="entry name" value="ANF_receptor"/>
    <property type="match status" value="1"/>
</dbReference>
<keyword evidence="9" id="KW-1071">Ligand-gated ion channel</keyword>
<dbReference type="CDD" id="cd19990">
    <property type="entry name" value="PBP1_GABAb_receptor_plant"/>
    <property type="match status" value="1"/>
</dbReference>
<dbReference type="eggNOG" id="KOG1052">
    <property type="taxonomic scope" value="Eukaryota"/>
</dbReference>
<evidence type="ECO:0000259" key="13">
    <source>
        <dbReference type="SMART" id="SM00079"/>
    </source>
</evidence>
<evidence type="ECO:0000256" key="2">
    <source>
        <dbReference type="ARBA" id="ARBA00022448"/>
    </source>
</evidence>
<dbReference type="Gene3D" id="3.40.50.2300">
    <property type="match status" value="3"/>
</dbReference>
<feature type="domain" description="Ionotropic glutamate receptor C-terminal" evidence="13">
    <location>
        <begin position="401"/>
        <end position="585"/>
    </location>
</feature>
<keyword evidence="7 14" id="KW-0675">Receptor</keyword>
<sequence>MTYLHNFSFLFALGLLVTNANGASKTAVMKGISGAFVDCNSRIGKEQKVAMQMAIKDFNDNINHSFALHIEDTHGEPFQAALAAREFIDKQVQAILGPQRWEEASLVAEITSRAGLPMISLADATPEWAMKKWPFLVQASSNQHLQMRAIAAIVQSWEWHQVVIIYEDDDSSMAGDIPFLLSSLREVSVAVSHILPLPSSDSSMVEEVLEKIKQDQCRVFLVHLSLPLATRLFERAKKMEMMEEDYFPDNEQPFQEFDKRFRSKFASEYGEEDDNHEPGIHAVQAYDATWRICLAMKDSNDRKGQDLFNKILTSDFPGLSGKVQFIDKKLDPADKFQIINVVGRSYNELGFWSERLGFSKTINESAKNSSSMKNLGYVLWPGAPRSTPRGWAIPTNAKPLKIGVPSMSSFKQYVNVAYDPLNNSYSFEGLAIDLFKATAASMPYSLHYTFTEFDGTYDNLVEQIHLKKFDAVVGDVAIVAARCQHAEFTQPYTESTLVMIVPPVQRQTPKREWLFVKPFTKPMWALAIVINLYNGFIVWLIERNHCPELRGSAVFPRGSPILPDVTKAMLKVSESGMLRDLENAMVALEKCVDVELDDEISSLSLSSFWVLFIITGGTSTIALSIYVIYQKMILNDSTQRSLIWRFILAVMKRKKQLSRRVGDAEPSPANSAGVSMHV</sequence>
<evidence type="ECO:0000256" key="12">
    <source>
        <dbReference type="SAM" id="SignalP"/>
    </source>
</evidence>
<evidence type="ECO:0000256" key="4">
    <source>
        <dbReference type="ARBA" id="ARBA00022989"/>
    </source>
</evidence>
<dbReference type="InterPro" id="IPR001638">
    <property type="entry name" value="Solute-binding_3/MltF_N"/>
</dbReference>
<dbReference type="STRING" id="3988.B9RXC3"/>
<keyword evidence="2" id="KW-0813">Transport</keyword>
<dbReference type="PANTHER" id="PTHR34836:SF9">
    <property type="entry name" value="RECEPTOR LIGAND BINDING REGION DOMAIN-CONTAINING PROTEIN"/>
    <property type="match status" value="1"/>
</dbReference>
<organism evidence="14 15">
    <name type="scientific">Ricinus communis</name>
    <name type="common">Castor bean</name>
    <dbReference type="NCBI Taxonomy" id="3988"/>
    <lineage>
        <taxon>Eukaryota</taxon>
        <taxon>Viridiplantae</taxon>
        <taxon>Streptophyta</taxon>
        <taxon>Embryophyta</taxon>
        <taxon>Tracheophyta</taxon>
        <taxon>Spermatophyta</taxon>
        <taxon>Magnoliopsida</taxon>
        <taxon>eudicotyledons</taxon>
        <taxon>Gunneridae</taxon>
        <taxon>Pentapetalae</taxon>
        <taxon>rosids</taxon>
        <taxon>fabids</taxon>
        <taxon>Malpighiales</taxon>
        <taxon>Euphorbiaceae</taxon>
        <taxon>Acalyphoideae</taxon>
        <taxon>Acalypheae</taxon>
        <taxon>Ricinus</taxon>
    </lineage>
</organism>
<dbReference type="InterPro" id="IPR015683">
    <property type="entry name" value="Ionotropic_Glu_rcpt"/>
</dbReference>
<keyword evidence="6 11" id="KW-0472">Membrane</keyword>
<keyword evidence="8" id="KW-0325">Glycoprotein</keyword>
<dbReference type="SMART" id="SM00079">
    <property type="entry name" value="PBPe"/>
    <property type="match status" value="1"/>
</dbReference>
<dbReference type="InterPro" id="IPR044440">
    <property type="entry name" value="GABAb_receptor_plant_PBP1"/>
</dbReference>
<keyword evidence="15" id="KW-1185">Reference proteome</keyword>
<keyword evidence="12" id="KW-0732">Signal</keyword>
<proteinExistence type="predicted"/>
<dbReference type="InterPro" id="IPR028082">
    <property type="entry name" value="Peripla_BP_I"/>
</dbReference>
<dbReference type="InterPro" id="IPR001320">
    <property type="entry name" value="Iontro_rcpt_C"/>
</dbReference>
<dbReference type="SUPFAM" id="SSF53850">
    <property type="entry name" value="Periplasmic binding protein-like II"/>
    <property type="match status" value="1"/>
</dbReference>
<gene>
    <name evidence="14" type="ORF">RCOM_1744400</name>
</gene>
<dbReference type="Gene3D" id="3.40.190.10">
    <property type="entry name" value="Periplasmic binding protein-like II"/>
    <property type="match status" value="1"/>
</dbReference>
<evidence type="ECO:0000256" key="8">
    <source>
        <dbReference type="ARBA" id="ARBA00023180"/>
    </source>
</evidence>
<protein>
    <submittedName>
        <fullName evidence="14">Glutamate receptor 2 plant, putative</fullName>
    </submittedName>
</protein>
<evidence type="ECO:0000256" key="9">
    <source>
        <dbReference type="ARBA" id="ARBA00023286"/>
    </source>
</evidence>
<name>B9RXC3_RICCO</name>
<dbReference type="Proteomes" id="UP000008311">
    <property type="component" value="Unassembled WGS sequence"/>
</dbReference>
<evidence type="ECO:0000256" key="10">
    <source>
        <dbReference type="ARBA" id="ARBA00023303"/>
    </source>
</evidence>
<evidence type="ECO:0000313" key="14">
    <source>
        <dbReference type="EMBL" id="EEF44028.1"/>
    </source>
</evidence>
<dbReference type="SUPFAM" id="SSF53822">
    <property type="entry name" value="Periplasmic binding protein-like I"/>
    <property type="match status" value="1"/>
</dbReference>
<evidence type="ECO:0000256" key="6">
    <source>
        <dbReference type="ARBA" id="ARBA00023136"/>
    </source>
</evidence>
<evidence type="ECO:0000256" key="1">
    <source>
        <dbReference type="ARBA" id="ARBA00004141"/>
    </source>
</evidence>
<evidence type="ECO:0000256" key="3">
    <source>
        <dbReference type="ARBA" id="ARBA00022692"/>
    </source>
</evidence>
<evidence type="ECO:0000313" key="15">
    <source>
        <dbReference type="Proteomes" id="UP000008311"/>
    </source>
</evidence>
<keyword evidence="10" id="KW-0407">Ion channel</keyword>
<dbReference type="InParanoid" id="B9RXC3"/>
<dbReference type="GO" id="GO:0015276">
    <property type="term" value="F:ligand-gated monoatomic ion channel activity"/>
    <property type="evidence" value="ECO:0007669"/>
    <property type="project" value="InterPro"/>
</dbReference>
<evidence type="ECO:0000256" key="7">
    <source>
        <dbReference type="ARBA" id="ARBA00023170"/>
    </source>
</evidence>
<dbReference type="FunFam" id="3.40.190.10:FF:000054">
    <property type="entry name" value="Glutamate receptor"/>
    <property type="match status" value="1"/>
</dbReference>
<evidence type="ECO:0000256" key="5">
    <source>
        <dbReference type="ARBA" id="ARBA00023065"/>
    </source>
</evidence>
<reference evidence="15" key="1">
    <citation type="journal article" date="2010" name="Nat. Biotechnol.">
        <title>Draft genome sequence of the oilseed species Ricinus communis.</title>
        <authorList>
            <person name="Chan A.P."/>
            <person name="Crabtree J."/>
            <person name="Zhao Q."/>
            <person name="Lorenzi H."/>
            <person name="Orvis J."/>
            <person name="Puiu D."/>
            <person name="Melake-Berhan A."/>
            <person name="Jones K.M."/>
            <person name="Redman J."/>
            <person name="Chen G."/>
            <person name="Cahoon E.B."/>
            <person name="Gedil M."/>
            <person name="Stanke M."/>
            <person name="Haas B.J."/>
            <person name="Wortman J.R."/>
            <person name="Fraser-Liggett C.M."/>
            <person name="Ravel J."/>
            <person name="Rabinowicz P.D."/>
        </authorList>
    </citation>
    <scope>NUCLEOTIDE SEQUENCE [LARGE SCALE GENOMIC DNA]</scope>
    <source>
        <strain evidence="15">cv. Hale</strain>
    </source>
</reference>
<feature type="signal peptide" evidence="12">
    <location>
        <begin position="1"/>
        <end position="22"/>
    </location>
</feature>
<feature type="transmembrane region" description="Helical" evidence="11">
    <location>
        <begin position="608"/>
        <end position="629"/>
    </location>
</feature>
<dbReference type="PANTHER" id="PTHR34836">
    <property type="entry name" value="OS06G0188250 PROTEIN"/>
    <property type="match status" value="1"/>
</dbReference>
<dbReference type="AlphaFoldDB" id="B9RXC3"/>
<keyword evidence="4 11" id="KW-1133">Transmembrane helix</keyword>
<dbReference type="EMBL" id="EQ973827">
    <property type="protein sequence ID" value="EEF44028.1"/>
    <property type="molecule type" value="Genomic_DNA"/>
</dbReference>
<accession>B9RXC3</accession>
<keyword evidence="3 11" id="KW-0812">Transmembrane</keyword>
<keyword evidence="5" id="KW-0406">Ion transport</keyword>
<dbReference type="Pfam" id="PF00497">
    <property type="entry name" value="SBP_bac_3"/>
    <property type="match status" value="1"/>
</dbReference>
<feature type="chain" id="PRO_5002891348" evidence="12">
    <location>
        <begin position="23"/>
        <end position="678"/>
    </location>
</feature>
<comment type="subcellular location">
    <subcellularLocation>
        <location evidence="1">Membrane</location>
        <topology evidence="1">Multi-pass membrane protein</topology>
    </subcellularLocation>
</comment>
<dbReference type="GO" id="GO:0016020">
    <property type="term" value="C:membrane"/>
    <property type="evidence" value="ECO:0007669"/>
    <property type="project" value="UniProtKB-SubCell"/>
</dbReference>